<dbReference type="SUPFAM" id="SSF100950">
    <property type="entry name" value="NagB/RpiA/CoA transferase-like"/>
    <property type="match status" value="1"/>
</dbReference>
<dbReference type="EMBL" id="WTUX01000006">
    <property type="protein sequence ID" value="MZR11988.1"/>
    <property type="molecule type" value="Genomic_DNA"/>
</dbReference>
<dbReference type="AlphaFoldDB" id="A0A845M0W3"/>
<keyword evidence="3" id="KW-1185">Reference proteome</keyword>
<evidence type="ECO:0000259" key="1">
    <source>
        <dbReference type="Pfam" id="PF13336"/>
    </source>
</evidence>
<evidence type="ECO:0000313" key="3">
    <source>
        <dbReference type="Proteomes" id="UP000467322"/>
    </source>
</evidence>
<dbReference type="GO" id="GO:0008775">
    <property type="term" value="F:acetate CoA-transferase activity"/>
    <property type="evidence" value="ECO:0007669"/>
    <property type="project" value="InterPro"/>
</dbReference>
<comment type="caution">
    <text evidence="2">The sequence shown here is derived from an EMBL/GenBank/DDBJ whole genome shotgun (WGS) entry which is preliminary data.</text>
</comment>
<dbReference type="PANTHER" id="PTHR21432:SF20">
    <property type="entry name" value="ACETYL-COA HYDROLASE"/>
    <property type="match status" value="1"/>
</dbReference>
<evidence type="ECO:0000313" key="2">
    <source>
        <dbReference type="EMBL" id="MZR11988.1"/>
    </source>
</evidence>
<dbReference type="Proteomes" id="UP000467322">
    <property type="component" value="Unassembled WGS sequence"/>
</dbReference>
<proteinExistence type="predicted"/>
<dbReference type="PANTHER" id="PTHR21432">
    <property type="entry name" value="ACETYL-COA HYDROLASE-RELATED"/>
    <property type="match status" value="1"/>
</dbReference>
<organism evidence="2 3">
    <name type="scientific">Maritimibacter harenae</name>
    <dbReference type="NCBI Taxonomy" id="2606218"/>
    <lineage>
        <taxon>Bacteria</taxon>
        <taxon>Pseudomonadati</taxon>
        <taxon>Pseudomonadota</taxon>
        <taxon>Alphaproteobacteria</taxon>
        <taxon>Rhodobacterales</taxon>
        <taxon>Roseobacteraceae</taxon>
        <taxon>Maritimibacter</taxon>
    </lineage>
</organism>
<feature type="domain" description="Acetyl-CoA hydrolase/transferase C-terminal" evidence="1">
    <location>
        <begin position="333"/>
        <end position="494"/>
    </location>
</feature>
<reference evidence="2 3" key="1">
    <citation type="submission" date="2019-12" db="EMBL/GenBank/DDBJ databases">
        <title>Maritimibacter sp. nov. sp. isolated from sea sand.</title>
        <authorList>
            <person name="Kim J."/>
            <person name="Jeong S.E."/>
            <person name="Jung H.S."/>
            <person name="Jeon C.O."/>
        </authorList>
    </citation>
    <scope>NUCLEOTIDE SEQUENCE [LARGE SCALE GENOMIC DNA]</scope>
    <source>
        <strain evidence="2 3">DP07</strain>
    </source>
</reference>
<sequence>MAPLRRTDADELAHEIAERVGPDMRLALPLGLGKPVTLVNALTRLVADHSDLHLTIFTALTLEVPDPSDDLAHRLMAPARDRLFGAYPQIDYARWLHDGTLPDNIEVHEFFLMAGNWLGNDTMQRTYVSANYTHALDVLAARRPNVLAQLVAPMEDDGLSLSCNTDITADLLEMRRAGEQDFIVAGELNPALPPMGGTARIEAEEADLLLDPPKPFELFSSPRQPVSDAEYAIGLHVSRLVPDGGTLQIGIGALGDAVARALLLRARGEIADIHDACPFPIGARFTEGRPFETGLYAVTEMLVEGILQLFEAGVIRREVAGKAIHAGFFVETRDFYRRLREMPPDRRDRIGMEPVSFTNSLYGDEEAKREARRDARFVNTAMKATLMGAAVSDGTEDGQVVSGVGGQFNFVEQAFALKDARSILALPATRTRRGKTESNIVWSYGHVTVPRHMRDIVVTEYGIADLRGRCDEDVIAAMLSITDARFQDELLKQAKKAGKIARDYTLPPEARDNTPDNLGRWIGAFRADRLPDFPFDTDFTRTEARLLRALSRLKKVSGSRRALAPFVLEGLRGITEDEEQALARLDLDAPGTWKDRLTARAVRGALRRTRR</sequence>
<protein>
    <recommendedName>
        <fullName evidence="1">Acetyl-CoA hydrolase/transferase C-terminal domain-containing protein</fullName>
    </recommendedName>
</protein>
<dbReference type="GO" id="GO:0006083">
    <property type="term" value="P:acetate metabolic process"/>
    <property type="evidence" value="ECO:0007669"/>
    <property type="project" value="InterPro"/>
</dbReference>
<dbReference type="RefSeq" id="WP_161350104.1">
    <property type="nucleotide sequence ID" value="NZ_WTUX01000006.1"/>
</dbReference>
<dbReference type="InterPro" id="IPR037171">
    <property type="entry name" value="NagB/RpiA_transferase-like"/>
</dbReference>
<accession>A0A845M0W3</accession>
<dbReference type="Gene3D" id="3.40.1080.20">
    <property type="entry name" value="Acetyl-CoA hydrolase/transferase C-terminal domain"/>
    <property type="match status" value="1"/>
</dbReference>
<dbReference type="Gene3D" id="3.40.1080.10">
    <property type="entry name" value="Glutaconate Coenzyme A-transferase"/>
    <property type="match status" value="1"/>
</dbReference>
<dbReference type="Pfam" id="PF13336">
    <property type="entry name" value="AcetylCoA_hyd_C"/>
    <property type="match status" value="1"/>
</dbReference>
<dbReference type="InterPro" id="IPR046433">
    <property type="entry name" value="ActCoA_hydro"/>
</dbReference>
<dbReference type="InterPro" id="IPR026888">
    <property type="entry name" value="AcetylCoA_hyd_C"/>
</dbReference>
<name>A0A845M0W3_9RHOB</name>
<dbReference type="Gene3D" id="3.30.750.70">
    <property type="entry name" value="4-hydroxybutyrate coenzyme like domains"/>
    <property type="match status" value="1"/>
</dbReference>
<dbReference type="InterPro" id="IPR038460">
    <property type="entry name" value="AcetylCoA_hyd_C_sf"/>
</dbReference>
<gene>
    <name evidence="2" type="ORF">GQE99_03020</name>
</gene>